<dbReference type="Pfam" id="PF00588">
    <property type="entry name" value="SpoU_methylase"/>
    <property type="match status" value="1"/>
</dbReference>
<sequence>MAFRKKNILELERSSVNDYKTQEKTPLILILDNVRSALNVGSAFRTADGFALTKIYLCGITAQPPHKEILKTAIGATESVDWEYVEDPCAAVQALQAAGWQVLAVEQAENSTSLEQYTPPPNAKLAVVFGNEVSGVSDEVMDIVDGALEIPQYGTKHSLNIAVCVGIVVWELFIKLTR</sequence>
<reference evidence="4 5" key="1">
    <citation type="journal article" date="2011" name="Stand. Genomic Sci.">
        <title>Complete genome sequence of Haliscomenobacter hydrossis type strain (O).</title>
        <authorList>
            <consortium name="US DOE Joint Genome Institute (JGI-PGF)"/>
            <person name="Daligault H."/>
            <person name="Lapidus A."/>
            <person name="Zeytun A."/>
            <person name="Nolan M."/>
            <person name="Lucas S."/>
            <person name="Del Rio T.G."/>
            <person name="Tice H."/>
            <person name="Cheng J.F."/>
            <person name="Tapia R."/>
            <person name="Han C."/>
            <person name="Goodwin L."/>
            <person name="Pitluck S."/>
            <person name="Liolios K."/>
            <person name="Pagani I."/>
            <person name="Ivanova N."/>
            <person name="Huntemann M."/>
            <person name="Mavromatis K."/>
            <person name="Mikhailova N."/>
            <person name="Pati A."/>
            <person name="Chen A."/>
            <person name="Palaniappan K."/>
            <person name="Land M."/>
            <person name="Hauser L."/>
            <person name="Brambilla E.M."/>
            <person name="Rohde M."/>
            <person name="Verbarg S."/>
            <person name="Goker M."/>
            <person name="Bristow J."/>
            <person name="Eisen J.A."/>
            <person name="Markowitz V."/>
            <person name="Hugenholtz P."/>
            <person name="Kyrpides N.C."/>
            <person name="Klenk H.P."/>
            <person name="Woyke T."/>
        </authorList>
    </citation>
    <scope>NUCLEOTIDE SEQUENCE [LARGE SCALE GENOMIC DNA]</scope>
    <source>
        <strain evidence="5">ATCC 27775 / DSM 1100 / LMG 10767 / O</strain>
    </source>
</reference>
<name>F4KVT8_HALH1</name>
<dbReference type="Proteomes" id="UP000008461">
    <property type="component" value="Chromosome"/>
</dbReference>
<dbReference type="Gene3D" id="3.40.1280.10">
    <property type="match status" value="1"/>
</dbReference>
<feature type="domain" description="tRNA/rRNA methyltransferase SpoU type" evidence="3">
    <location>
        <begin position="27"/>
        <end position="169"/>
    </location>
</feature>
<dbReference type="AlphaFoldDB" id="F4KVT8"/>
<gene>
    <name evidence="4" type="ordered locus">Halhy_5690</name>
</gene>
<dbReference type="eggNOG" id="COG0566">
    <property type="taxonomic scope" value="Bacteria"/>
</dbReference>
<proteinExistence type="predicted"/>
<dbReference type="KEGG" id="hhy:Halhy_5690"/>
<dbReference type="GO" id="GO:0003723">
    <property type="term" value="F:RNA binding"/>
    <property type="evidence" value="ECO:0007669"/>
    <property type="project" value="InterPro"/>
</dbReference>
<dbReference type="SUPFAM" id="SSF75217">
    <property type="entry name" value="alpha/beta knot"/>
    <property type="match status" value="1"/>
</dbReference>
<evidence type="ECO:0000313" key="5">
    <source>
        <dbReference type="Proteomes" id="UP000008461"/>
    </source>
</evidence>
<dbReference type="STRING" id="760192.Halhy_5690"/>
<dbReference type="InterPro" id="IPR029028">
    <property type="entry name" value="Alpha/beta_knot_MTases"/>
</dbReference>
<evidence type="ECO:0000256" key="1">
    <source>
        <dbReference type="ARBA" id="ARBA00022603"/>
    </source>
</evidence>
<dbReference type="GO" id="GO:0032259">
    <property type="term" value="P:methylation"/>
    <property type="evidence" value="ECO:0007669"/>
    <property type="project" value="UniProtKB-KW"/>
</dbReference>
<dbReference type="InterPro" id="IPR029026">
    <property type="entry name" value="tRNA_m1G_MTases_N"/>
</dbReference>
<dbReference type="GO" id="GO:0006396">
    <property type="term" value="P:RNA processing"/>
    <property type="evidence" value="ECO:0007669"/>
    <property type="project" value="InterPro"/>
</dbReference>
<dbReference type="InterPro" id="IPR004441">
    <property type="entry name" value="rRNA_MeTrfase_TrmH"/>
</dbReference>
<dbReference type="GO" id="GO:0008173">
    <property type="term" value="F:RNA methyltransferase activity"/>
    <property type="evidence" value="ECO:0007669"/>
    <property type="project" value="InterPro"/>
</dbReference>
<reference key="2">
    <citation type="submission" date="2011-04" db="EMBL/GenBank/DDBJ databases">
        <title>Complete sequence of chromosome of Haliscomenobacter hydrossis DSM 1100.</title>
        <authorList>
            <consortium name="US DOE Joint Genome Institute (JGI-PGF)"/>
            <person name="Lucas S."/>
            <person name="Han J."/>
            <person name="Lapidus A."/>
            <person name="Bruce D."/>
            <person name="Goodwin L."/>
            <person name="Pitluck S."/>
            <person name="Peters L."/>
            <person name="Kyrpides N."/>
            <person name="Mavromatis K."/>
            <person name="Ivanova N."/>
            <person name="Ovchinnikova G."/>
            <person name="Pagani I."/>
            <person name="Daligault H."/>
            <person name="Detter J.C."/>
            <person name="Han C."/>
            <person name="Land M."/>
            <person name="Hauser L."/>
            <person name="Markowitz V."/>
            <person name="Cheng J.-F."/>
            <person name="Hugenholtz P."/>
            <person name="Woyke T."/>
            <person name="Wu D."/>
            <person name="Verbarg S."/>
            <person name="Frueling A."/>
            <person name="Brambilla E."/>
            <person name="Klenk H.-P."/>
            <person name="Eisen J.A."/>
        </authorList>
    </citation>
    <scope>NUCLEOTIDE SEQUENCE</scope>
    <source>
        <strain>DSM 1100</strain>
    </source>
</reference>
<accession>F4KVT8</accession>
<evidence type="ECO:0000259" key="3">
    <source>
        <dbReference type="Pfam" id="PF00588"/>
    </source>
</evidence>
<dbReference type="PANTHER" id="PTHR46429:SF1">
    <property type="entry name" value="23S RRNA (GUANOSINE-2'-O-)-METHYLTRANSFERASE RLMB"/>
    <property type="match status" value="1"/>
</dbReference>
<dbReference type="GO" id="GO:0005829">
    <property type="term" value="C:cytosol"/>
    <property type="evidence" value="ECO:0007669"/>
    <property type="project" value="TreeGrafter"/>
</dbReference>
<evidence type="ECO:0000256" key="2">
    <source>
        <dbReference type="ARBA" id="ARBA00022679"/>
    </source>
</evidence>
<keyword evidence="5" id="KW-1185">Reference proteome</keyword>
<dbReference type="OrthoDB" id="9795352at2"/>
<protein>
    <submittedName>
        <fullName evidence="4">tRNA/rRNA methyltransferase (SpoU)</fullName>
    </submittedName>
</protein>
<dbReference type="InterPro" id="IPR001537">
    <property type="entry name" value="SpoU_MeTrfase"/>
</dbReference>
<dbReference type="EMBL" id="CP002691">
    <property type="protein sequence ID" value="AEE53513.1"/>
    <property type="molecule type" value="Genomic_DNA"/>
</dbReference>
<keyword evidence="2" id="KW-0808">Transferase</keyword>
<organism evidence="4 5">
    <name type="scientific">Haliscomenobacter hydrossis (strain ATCC 27775 / DSM 1100 / LMG 10767 / O)</name>
    <dbReference type="NCBI Taxonomy" id="760192"/>
    <lineage>
        <taxon>Bacteria</taxon>
        <taxon>Pseudomonadati</taxon>
        <taxon>Bacteroidota</taxon>
        <taxon>Saprospiria</taxon>
        <taxon>Saprospirales</taxon>
        <taxon>Haliscomenobacteraceae</taxon>
        <taxon>Haliscomenobacter</taxon>
    </lineage>
</organism>
<dbReference type="HOGENOM" id="CLU_021322_4_3_10"/>
<evidence type="ECO:0000313" key="4">
    <source>
        <dbReference type="EMBL" id="AEE53513.1"/>
    </source>
</evidence>
<dbReference type="PANTHER" id="PTHR46429">
    <property type="entry name" value="23S RRNA (GUANOSINE-2'-O-)-METHYLTRANSFERASE RLMB"/>
    <property type="match status" value="1"/>
</dbReference>
<keyword evidence="1 4" id="KW-0489">Methyltransferase</keyword>
<dbReference type="CDD" id="cd18097">
    <property type="entry name" value="SpoU-like"/>
    <property type="match status" value="1"/>
</dbReference>
<dbReference type="RefSeq" id="WP_013768042.1">
    <property type="nucleotide sequence ID" value="NC_015510.1"/>
</dbReference>